<proteinExistence type="predicted"/>
<organism evidence="2 3">
    <name type="scientific">Brassica cretica</name>
    <name type="common">Mustard</name>
    <dbReference type="NCBI Taxonomy" id="69181"/>
    <lineage>
        <taxon>Eukaryota</taxon>
        <taxon>Viridiplantae</taxon>
        <taxon>Streptophyta</taxon>
        <taxon>Embryophyta</taxon>
        <taxon>Tracheophyta</taxon>
        <taxon>Spermatophyta</taxon>
        <taxon>Magnoliopsida</taxon>
        <taxon>eudicotyledons</taxon>
        <taxon>Gunneridae</taxon>
        <taxon>Pentapetalae</taxon>
        <taxon>rosids</taxon>
        <taxon>malvids</taxon>
        <taxon>Brassicales</taxon>
        <taxon>Brassicaceae</taxon>
        <taxon>Brassiceae</taxon>
        <taxon>Brassica</taxon>
    </lineage>
</organism>
<name>A0ABQ7EAS8_BRACR</name>
<reference evidence="2 3" key="1">
    <citation type="journal article" date="2020" name="BMC Genomics">
        <title>Intraspecific diversification of the crop wild relative Brassica cretica Lam. using demographic model selection.</title>
        <authorList>
            <person name="Kioukis A."/>
            <person name="Michalopoulou V.A."/>
            <person name="Briers L."/>
            <person name="Pirintsos S."/>
            <person name="Studholme D.J."/>
            <person name="Pavlidis P."/>
            <person name="Sarris P.F."/>
        </authorList>
    </citation>
    <scope>NUCLEOTIDE SEQUENCE [LARGE SCALE GENOMIC DNA]</scope>
    <source>
        <strain evidence="3">cv. PFS-1207/04</strain>
    </source>
</reference>
<evidence type="ECO:0008006" key="4">
    <source>
        <dbReference type="Google" id="ProtNLM"/>
    </source>
</evidence>
<evidence type="ECO:0000256" key="1">
    <source>
        <dbReference type="SAM" id="SignalP"/>
    </source>
</evidence>
<protein>
    <recommendedName>
        <fullName evidence="4">Malectin-like domain-containing protein</fullName>
    </recommendedName>
</protein>
<accession>A0ABQ7EAS8</accession>
<evidence type="ECO:0000313" key="2">
    <source>
        <dbReference type="EMBL" id="KAF3593648.1"/>
    </source>
</evidence>
<dbReference type="Proteomes" id="UP000266723">
    <property type="component" value="Unassembled WGS sequence"/>
</dbReference>
<comment type="caution">
    <text evidence="2">The sequence shown here is derived from an EMBL/GenBank/DDBJ whole genome shotgun (WGS) entry which is preliminary data.</text>
</comment>
<sequence length="108" mass="11895">MCHHGMSMIASHSTDISCFIVGWWLSLVSLATSGKLVLNCSGEPYRPYHNLENFKKVDIKGLNLSSYANTKGMTGFSATTRKPAFAVGSGCWRFATIAQTTPNRFKPF</sequence>
<feature type="signal peptide" evidence="1">
    <location>
        <begin position="1"/>
        <end position="33"/>
    </location>
</feature>
<dbReference type="EMBL" id="QGKV02000299">
    <property type="protein sequence ID" value="KAF3593648.1"/>
    <property type="molecule type" value="Genomic_DNA"/>
</dbReference>
<evidence type="ECO:0000313" key="3">
    <source>
        <dbReference type="Proteomes" id="UP000266723"/>
    </source>
</evidence>
<feature type="chain" id="PRO_5045041605" description="Malectin-like domain-containing protein" evidence="1">
    <location>
        <begin position="34"/>
        <end position="108"/>
    </location>
</feature>
<gene>
    <name evidence="2" type="ORF">DY000_02026315</name>
</gene>
<keyword evidence="3" id="KW-1185">Reference proteome</keyword>
<keyword evidence="1" id="KW-0732">Signal</keyword>